<protein>
    <recommendedName>
        <fullName evidence="9">ABC transmembrane type-2 domain-containing protein</fullName>
    </recommendedName>
</protein>
<name>A0AAX0WQS0_9BACT</name>
<evidence type="ECO:0000313" key="11">
    <source>
        <dbReference type="Proteomes" id="UP000236075"/>
    </source>
</evidence>
<evidence type="ECO:0000256" key="5">
    <source>
        <dbReference type="ARBA" id="ARBA00022692"/>
    </source>
</evidence>
<comment type="caution">
    <text evidence="10">The sequence shown here is derived from an EMBL/GenBank/DDBJ whole genome shotgun (WGS) entry which is preliminary data.</text>
</comment>
<evidence type="ECO:0000256" key="4">
    <source>
        <dbReference type="ARBA" id="ARBA00022475"/>
    </source>
</evidence>
<evidence type="ECO:0000259" key="9">
    <source>
        <dbReference type="PROSITE" id="PS51012"/>
    </source>
</evidence>
<gene>
    <name evidence="10" type="ORF">CXT95_04965</name>
</gene>
<feature type="domain" description="ABC transmembrane type-2" evidence="9">
    <location>
        <begin position="133"/>
        <end position="369"/>
    </location>
</feature>
<keyword evidence="4" id="KW-1003">Cell membrane</keyword>
<evidence type="ECO:0000256" key="2">
    <source>
        <dbReference type="ARBA" id="ARBA00007783"/>
    </source>
</evidence>
<accession>A0AAX0WQS0</accession>
<evidence type="ECO:0000256" key="3">
    <source>
        <dbReference type="ARBA" id="ARBA00022448"/>
    </source>
</evidence>
<evidence type="ECO:0000313" key="10">
    <source>
        <dbReference type="EMBL" id="PND04120.1"/>
    </source>
</evidence>
<feature type="transmembrane region" description="Helical" evidence="8">
    <location>
        <begin position="29"/>
        <end position="47"/>
    </location>
</feature>
<dbReference type="Pfam" id="PF12698">
    <property type="entry name" value="ABC2_membrane_3"/>
    <property type="match status" value="1"/>
</dbReference>
<dbReference type="PANTHER" id="PTHR30294">
    <property type="entry name" value="MEMBRANE COMPONENT OF ABC TRANSPORTER YHHJ-RELATED"/>
    <property type="match status" value="1"/>
</dbReference>
<evidence type="ECO:0000256" key="7">
    <source>
        <dbReference type="ARBA" id="ARBA00023136"/>
    </source>
</evidence>
<dbReference type="InterPro" id="IPR051449">
    <property type="entry name" value="ABC-2_transporter_component"/>
</dbReference>
<dbReference type="InterPro" id="IPR013525">
    <property type="entry name" value="ABC2_TM"/>
</dbReference>
<dbReference type="Proteomes" id="UP000236075">
    <property type="component" value="Unassembled WGS sequence"/>
</dbReference>
<dbReference type="AlphaFoldDB" id="A0AAX0WQS0"/>
<keyword evidence="7 8" id="KW-0472">Membrane</keyword>
<dbReference type="PROSITE" id="PS51012">
    <property type="entry name" value="ABC_TM2"/>
    <property type="match status" value="1"/>
</dbReference>
<dbReference type="EMBL" id="PJLB01000005">
    <property type="protein sequence ID" value="PND04120.1"/>
    <property type="molecule type" value="Genomic_DNA"/>
</dbReference>
<feature type="transmembrane region" description="Helical" evidence="8">
    <location>
        <begin position="175"/>
        <end position="199"/>
    </location>
</feature>
<keyword evidence="5 8" id="KW-0812">Transmembrane</keyword>
<dbReference type="PANTHER" id="PTHR30294:SF29">
    <property type="entry name" value="MULTIDRUG ABC TRANSPORTER PERMEASE YBHS-RELATED"/>
    <property type="match status" value="1"/>
</dbReference>
<feature type="transmembrane region" description="Helical" evidence="8">
    <location>
        <begin position="283"/>
        <end position="306"/>
    </location>
</feature>
<feature type="transmembrane region" description="Helical" evidence="8">
    <location>
        <begin position="229"/>
        <end position="249"/>
    </location>
</feature>
<dbReference type="GO" id="GO:0005886">
    <property type="term" value="C:plasma membrane"/>
    <property type="evidence" value="ECO:0007669"/>
    <property type="project" value="UniProtKB-SubCell"/>
</dbReference>
<keyword evidence="3" id="KW-0813">Transport</keyword>
<evidence type="ECO:0000256" key="6">
    <source>
        <dbReference type="ARBA" id="ARBA00022989"/>
    </source>
</evidence>
<organism evidence="10 11">
    <name type="scientific">Akkermansia muciniphila</name>
    <dbReference type="NCBI Taxonomy" id="239935"/>
    <lineage>
        <taxon>Bacteria</taxon>
        <taxon>Pseudomonadati</taxon>
        <taxon>Verrucomicrobiota</taxon>
        <taxon>Verrucomicrobiia</taxon>
        <taxon>Verrucomicrobiales</taxon>
        <taxon>Akkermansiaceae</taxon>
        <taxon>Akkermansia</taxon>
    </lineage>
</organism>
<dbReference type="GO" id="GO:0140359">
    <property type="term" value="F:ABC-type transporter activity"/>
    <property type="evidence" value="ECO:0007669"/>
    <property type="project" value="InterPro"/>
</dbReference>
<feature type="transmembrane region" description="Helical" evidence="8">
    <location>
        <begin position="256"/>
        <end position="277"/>
    </location>
</feature>
<keyword evidence="6 8" id="KW-1133">Transmembrane helix</keyword>
<proteinExistence type="inferred from homology"/>
<sequence length="371" mass="40082">MRNMTASLKRIGALIVKELHQVVRDPGNVGIAVILPAVLLLLFGYGMSMDIKNVRIAYLAVPASSQSTDLETRLTLSRYFQTTRVFSTREAEEKLRTHEADAFIALQSNAPDTLHNGTTKVQIVVNGVNANQATLIRNYLQAVVGSWASSLGGRTAPVLDVQTRTRFNEANDSHYYLVPGVIVTIMTMIGALLTSLVMAREYERGTLESLFVTPVGSGEILAAKAATNFLLGMVSLAISMLFAAFVFGIPIRGSLTLLLAVSALFLIVALGLGLVISTATKNQFLACQFAIMGTFMPALMLSGFLYDILNMPPAVRAITYLIPARYYVTLLQTLFLAGDIPSVIIPCCITLGVFAVVLMGIARMKAPKSLE</sequence>
<reference evidence="10 11" key="1">
    <citation type="journal article" date="2017" name="BMC Genomics">
        <title>Genome sequencing of 39 Akkermansia muciniphila isolates reveals its population structure, genomic and functional diverisity, and global distribution in mammalian gut microbiotas.</title>
        <authorList>
            <person name="Guo X."/>
            <person name="Li S."/>
            <person name="Zhang J."/>
            <person name="Wu F."/>
            <person name="Li X."/>
            <person name="Wu D."/>
            <person name="Zhang M."/>
            <person name="Ou Z."/>
            <person name="Jie Z."/>
            <person name="Yan Q."/>
            <person name="Li P."/>
            <person name="Yi J."/>
            <person name="Peng Y."/>
        </authorList>
    </citation>
    <scope>NUCLEOTIDE SEQUENCE [LARGE SCALE GENOMIC DNA]</scope>
    <source>
        <strain evidence="10 11">GP28</strain>
    </source>
</reference>
<evidence type="ECO:0000256" key="1">
    <source>
        <dbReference type="ARBA" id="ARBA00004651"/>
    </source>
</evidence>
<dbReference type="InterPro" id="IPR047817">
    <property type="entry name" value="ABC2_TM_bact-type"/>
</dbReference>
<evidence type="ECO:0000256" key="8">
    <source>
        <dbReference type="SAM" id="Phobius"/>
    </source>
</evidence>
<comment type="similarity">
    <text evidence="2">Belongs to the ABC-2 integral membrane protein family.</text>
</comment>
<feature type="transmembrane region" description="Helical" evidence="8">
    <location>
        <begin position="343"/>
        <end position="362"/>
    </location>
</feature>
<comment type="subcellular location">
    <subcellularLocation>
        <location evidence="1">Cell membrane</location>
        <topology evidence="1">Multi-pass membrane protein</topology>
    </subcellularLocation>
</comment>